<dbReference type="AlphaFoldDB" id="A0A5B7JAW9"/>
<sequence>MSGAEPTALMQTPNHRLQHFYEWCVSNRRIVHQVDLVWSSLVNTYLLYHTPSAPSAPSATFCYKIKQSGSQSVLVTSTTLNIASRT</sequence>
<organism evidence="1 2">
    <name type="scientific">Portunus trituberculatus</name>
    <name type="common">Swimming crab</name>
    <name type="synonym">Neptunus trituberculatus</name>
    <dbReference type="NCBI Taxonomy" id="210409"/>
    <lineage>
        <taxon>Eukaryota</taxon>
        <taxon>Metazoa</taxon>
        <taxon>Ecdysozoa</taxon>
        <taxon>Arthropoda</taxon>
        <taxon>Crustacea</taxon>
        <taxon>Multicrustacea</taxon>
        <taxon>Malacostraca</taxon>
        <taxon>Eumalacostraca</taxon>
        <taxon>Eucarida</taxon>
        <taxon>Decapoda</taxon>
        <taxon>Pleocyemata</taxon>
        <taxon>Brachyura</taxon>
        <taxon>Eubrachyura</taxon>
        <taxon>Portunoidea</taxon>
        <taxon>Portunidae</taxon>
        <taxon>Portuninae</taxon>
        <taxon>Portunus</taxon>
    </lineage>
</organism>
<proteinExistence type="predicted"/>
<name>A0A5B7JAW9_PORTR</name>
<keyword evidence="2" id="KW-1185">Reference proteome</keyword>
<evidence type="ECO:0000313" key="2">
    <source>
        <dbReference type="Proteomes" id="UP000324222"/>
    </source>
</evidence>
<accession>A0A5B7JAW9</accession>
<dbReference type="Proteomes" id="UP000324222">
    <property type="component" value="Unassembled WGS sequence"/>
</dbReference>
<dbReference type="EMBL" id="VSRR010094628">
    <property type="protein sequence ID" value="MPC93362.1"/>
    <property type="molecule type" value="Genomic_DNA"/>
</dbReference>
<gene>
    <name evidence="1" type="ORF">E2C01_088487</name>
</gene>
<comment type="caution">
    <text evidence="1">The sequence shown here is derived from an EMBL/GenBank/DDBJ whole genome shotgun (WGS) entry which is preliminary data.</text>
</comment>
<reference evidence="1 2" key="1">
    <citation type="submission" date="2019-05" db="EMBL/GenBank/DDBJ databases">
        <title>Another draft genome of Portunus trituberculatus and its Hox gene families provides insights of decapod evolution.</title>
        <authorList>
            <person name="Jeong J.-H."/>
            <person name="Song I."/>
            <person name="Kim S."/>
            <person name="Choi T."/>
            <person name="Kim D."/>
            <person name="Ryu S."/>
            <person name="Kim W."/>
        </authorList>
    </citation>
    <scope>NUCLEOTIDE SEQUENCE [LARGE SCALE GENOMIC DNA]</scope>
    <source>
        <tissue evidence="1">Muscle</tissue>
    </source>
</reference>
<protein>
    <submittedName>
        <fullName evidence="1">Uncharacterized protein</fullName>
    </submittedName>
</protein>
<evidence type="ECO:0000313" key="1">
    <source>
        <dbReference type="EMBL" id="MPC93362.1"/>
    </source>
</evidence>